<proteinExistence type="inferred from homology"/>
<dbReference type="InterPro" id="IPR023298">
    <property type="entry name" value="ATPase_P-typ_TM_dom_sf"/>
</dbReference>
<evidence type="ECO:0000313" key="24">
    <source>
        <dbReference type="Proteomes" id="UP000466396"/>
    </source>
</evidence>
<evidence type="ECO:0000256" key="15">
    <source>
        <dbReference type="ARBA" id="ARBA00023136"/>
    </source>
</evidence>
<keyword evidence="10 20" id="KW-0067">ATP-binding</keyword>
<dbReference type="Gene3D" id="2.70.150.10">
    <property type="entry name" value="Calcium-transporting ATPase, cytoplasmic transduction domain A"/>
    <property type="match status" value="1"/>
</dbReference>
<comment type="catalytic activity">
    <reaction evidence="17">
        <text>Cu(+)(in) + ATP + H2O = Cu(+)(out) + ADP + phosphate + H(+)</text>
        <dbReference type="Rhea" id="RHEA:25792"/>
        <dbReference type="ChEBI" id="CHEBI:15377"/>
        <dbReference type="ChEBI" id="CHEBI:15378"/>
        <dbReference type="ChEBI" id="CHEBI:30616"/>
        <dbReference type="ChEBI" id="CHEBI:43474"/>
        <dbReference type="ChEBI" id="CHEBI:49552"/>
        <dbReference type="ChEBI" id="CHEBI:456216"/>
        <dbReference type="EC" id="7.2.2.8"/>
    </reaction>
</comment>
<evidence type="ECO:0000256" key="18">
    <source>
        <dbReference type="ARBA" id="ARBA00057500"/>
    </source>
</evidence>
<evidence type="ECO:0000256" key="6">
    <source>
        <dbReference type="ARBA" id="ARBA00022692"/>
    </source>
</evidence>
<feature type="transmembrane region" description="Helical" evidence="20">
    <location>
        <begin position="220"/>
        <end position="239"/>
    </location>
</feature>
<dbReference type="InterPro" id="IPR036412">
    <property type="entry name" value="HAD-like_sf"/>
</dbReference>
<dbReference type="Gene3D" id="3.40.1110.10">
    <property type="entry name" value="Calcium-transporting ATPase, cytoplasmic domain N"/>
    <property type="match status" value="1"/>
</dbReference>
<evidence type="ECO:0000256" key="16">
    <source>
        <dbReference type="ARBA" id="ARBA00033239"/>
    </source>
</evidence>
<dbReference type="InterPro" id="IPR044492">
    <property type="entry name" value="P_typ_ATPase_HD_dom"/>
</dbReference>
<evidence type="ECO:0000256" key="17">
    <source>
        <dbReference type="ARBA" id="ARBA00049289"/>
    </source>
</evidence>
<dbReference type="InterPro" id="IPR023214">
    <property type="entry name" value="HAD_sf"/>
</dbReference>
<feature type="transmembrane region" description="Helical" evidence="20">
    <location>
        <begin position="427"/>
        <end position="447"/>
    </location>
</feature>
<keyword evidence="13" id="KW-0186">Copper</keyword>
<dbReference type="InterPro" id="IPR006121">
    <property type="entry name" value="HMA_dom"/>
</dbReference>
<keyword evidence="14" id="KW-0406">Ion transport</keyword>
<dbReference type="AlphaFoldDB" id="A0A7I7NIK7"/>
<evidence type="ECO:0000256" key="7">
    <source>
        <dbReference type="ARBA" id="ARBA00022723"/>
    </source>
</evidence>
<organism evidence="23 24">
    <name type="scientific">Mycobacterium lacus</name>
    <dbReference type="NCBI Taxonomy" id="169765"/>
    <lineage>
        <taxon>Bacteria</taxon>
        <taxon>Bacillati</taxon>
        <taxon>Actinomycetota</taxon>
        <taxon>Actinomycetes</taxon>
        <taxon>Mycobacteriales</taxon>
        <taxon>Mycobacteriaceae</taxon>
        <taxon>Mycobacterium</taxon>
    </lineage>
</organism>
<dbReference type="SFLD" id="SFLDF00027">
    <property type="entry name" value="p-type_atpase"/>
    <property type="match status" value="1"/>
</dbReference>
<feature type="transmembrane region" description="Helical" evidence="20">
    <location>
        <begin position="190"/>
        <end position="208"/>
    </location>
</feature>
<keyword evidence="5 20" id="KW-1003">Cell membrane</keyword>
<name>A0A7I7NIK7_9MYCO</name>
<dbReference type="InterPro" id="IPR008250">
    <property type="entry name" value="ATPase_P-typ_transduc_dom_A_sf"/>
</dbReference>
<dbReference type="InterPro" id="IPR023299">
    <property type="entry name" value="ATPase_P-typ_cyto_dom_N"/>
</dbReference>
<dbReference type="InterPro" id="IPR001757">
    <property type="entry name" value="P_typ_ATPase"/>
</dbReference>
<reference evidence="23 24" key="1">
    <citation type="journal article" date="2019" name="Emerg. Microbes Infect.">
        <title>Comprehensive subspecies identification of 175 nontuberculous mycobacteria species based on 7547 genomic profiles.</title>
        <authorList>
            <person name="Matsumoto Y."/>
            <person name="Kinjo T."/>
            <person name="Motooka D."/>
            <person name="Nabeya D."/>
            <person name="Jung N."/>
            <person name="Uechi K."/>
            <person name="Horii T."/>
            <person name="Iida T."/>
            <person name="Fujita J."/>
            <person name="Nakamura S."/>
        </authorList>
    </citation>
    <scope>NUCLEOTIDE SEQUENCE [LARGE SCALE GENOMIC DNA]</scope>
    <source>
        <strain evidence="23 24">JCM 15657</strain>
    </source>
</reference>
<dbReference type="NCBIfam" id="TIGR01494">
    <property type="entry name" value="ATPase_P-type"/>
    <property type="match status" value="1"/>
</dbReference>
<gene>
    <name evidence="23" type="primary">ctpV</name>
    <name evidence="23" type="ORF">MLAC_08050</name>
</gene>
<evidence type="ECO:0000256" key="21">
    <source>
        <dbReference type="SAM" id="MobiDB-lite"/>
    </source>
</evidence>
<dbReference type="InterPro" id="IPR059000">
    <property type="entry name" value="ATPase_P-type_domA"/>
</dbReference>
<feature type="transmembrane region" description="Helical" evidence="20">
    <location>
        <begin position="165"/>
        <end position="184"/>
    </location>
</feature>
<dbReference type="SFLD" id="SFLDS00003">
    <property type="entry name" value="Haloacid_Dehalogenase"/>
    <property type="match status" value="1"/>
</dbReference>
<dbReference type="GO" id="GO:0016887">
    <property type="term" value="F:ATP hydrolysis activity"/>
    <property type="evidence" value="ECO:0007669"/>
    <property type="project" value="InterPro"/>
</dbReference>
<dbReference type="GO" id="GO:0140581">
    <property type="term" value="F:P-type monovalent copper transporter activity"/>
    <property type="evidence" value="ECO:0007669"/>
    <property type="project" value="UniProtKB-EC"/>
</dbReference>
<dbReference type="SUPFAM" id="SSF56784">
    <property type="entry name" value="HAD-like"/>
    <property type="match status" value="1"/>
</dbReference>
<dbReference type="Gene3D" id="3.40.50.1000">
    <property type="entry name" value="HAD superfamily/HAD-like"/>
    <property type="match status" value="1"/>
</dbReference>
<dbReference type="NCBIfam" id="TIGR01511">
    <property type="entry name" value="ATPase-IB1_Cu"/>
    <property type="match status" value="1"/>
</dbReference>
<dbReference type="KEGG" id="mlj:MLAC_08050"/>
<evidence type="ECO:0000256" key="2">
    <source>
        <dbReference type="ARBA" id="ARBA00006024"/>
    </source>
</evidence>
<evidence type="ECO:0000256" key="12">
    <source>
        <dbReference type="ARBA" id="ARBA00022989"/>
    </source>
</evidence>
<dbReference type="GO" id="GO:0043682">
    <property type="term" value="F:P-type divalent copper transporter activity"/>
    <property type="evidence" value="ECO:0007669"/>
    <property type="project" value="TreeGrafter"/>
</dbReference>
<evidence type="ECO:0000256" key="14">
    <source>
        <dbReference type="ARBA" id="ARBA00023065"/>
    </source>
</evidence>
<accession>A0A7I7NIK7</accession>
<evidence type="ECO:0000256" key="19">
    <source>
        <dbReference type="ARBA" id="ARBA00068364"/>
    </source>
</evidence>
<dbReference type="PROSITE" id="PS00154">
    <property type="entry name" value="ATPASE_E1_E2"/>
    <property type="match status" value="1"/>
</dbReference>
<evidence type="ECO:0000256" key="10">
    <source>
        <dbReference type="ARBA" id="ARBA00022840"/>
    </source>
</evidence>
<dbReference type="PROSITE" id="PS50846">
    <property type="entry name" value="HMA_2"/>
    <property type="match status" value="1"/>
</dbReference>
<keyword evidence="7 20" id="KW-0479">Metal-binding</keyword>
<feature type="transmembrane region" description="Helical" evidence="20">
    <location>
        <begin position="399"/>
        <end position="421"/>
    </location>
</feature>
<dbReference type="FunFam" id="2.70.150.10:FF:000020">
    <property type="entry name" value="Copper-exporting P-type ATPase A"/>
    <property type="match status" value="1"/>
</dbReference>
<dbReference type="CDD" id="cd02094">
    <property type="entry name" value="P-type_ATPase_Cu-like"/>
    <property type="match status" value="1"/>
</dbReference>
<evidence type="ECO:0000256" key="1">
    <source>
        <dbReference type="ARBA" id="ARBA00004651"/>
    </source>
</evidence>
<dbReference type="Pfam" id="PF00122">
    <property type="entry name" value="E1-E2_ATPase"/>
    <property type="match status" value="1"/>
</dbReference>
<evidence type="ECO:0000313" key="23">
    <source>
        <dbReference type="EMBL" id="BBX95511.1"/>
    </source>
</evidence>
<dbReference type="Pfam" id="PF00702">
    <property type="entry name" value="Hydrolase"/>
    <property type="match status" value="1"/>
</dbReference>
<comment type="function">
    <text evidence="18">Necessary for copper homeostasis and likely functions as a copper exporter. Also required for full virulence.</text>
</comment>
<keyword evidence="4" id="KW-0813">Transport</keyword>
<dbReference type="GO" id="GO:0005886">
    <property type="term" value="C:plasma membrane"/>
    <property type="evidence" value="ECO:0007669"/>
    <property type="project" value="UniProtKB-SubCell"/>
</dbReference>
<evidence type="ECO:0000256" key="8">
    <source>
        <dbReference type="ARBA" id="ARBA00022741"/>
    </source>
</evidence>
<feature type="transmembrane region" description="Helical" evidence="20">
    <location>
        <begin position="763"/>
        <end position="781"/>
    </location>
</feature>
<dbReference type="Proteomes" id="UP000466396">
    <property type="component" value="Chromosome"/>
</dbReference>
<keyword evidence="12 20" id="KW-1133">Transmembrane helix</keyword>
<evidence type="ECO:0000256" key="9">
    <source>
        <dbReference type="ARBA" id="ARBA00022796"/>
    </source>
</evidence>
<comment type="subcellular location">
    <subcellularLocation>
        <location evidence="1">Cell membrane</location>
        <topology evidence="1">Multi-pass membrane protein</topology>
    </subcellularLocation>
</comment>
<dbReference type="EC" id="7.2.2.8" evidence="3"/>
<protein>
    <recommendedName>
        <fullName evidence="19">Probable copper-exporting P-type ATPase V</fullName>
        <ecNumber evidence="3">7.2.2.8</ecNumber>
    </recommendedName>
    <alternativeName>
        <fullName evidence="16">Cu(+)-exporting ATPase</fullName>
    </alternativeName>
</protein>
<evidence type="ECO:0000256" key="13">
    <source>
        <dbReference type="ARBA" id="ARBA00023008"/>
    </source>
</evidence>
<dbReference type="GO" id="GO:0005507">
    <property type="term" value="F:copper ion binding"/>
    <property type="evidence" value="ECO:0007669"/>
    <property type="project" value="TreeGrafter"/>
</dbReference>
<feature type="transmembrane region" description="Helical" evidence="20">
    <location>
        <begin position="245"/>
        <end position="265"/>
    </location>
</feature>
<dbReference type="PANTHER" id="PTHR43520:SF8">
    <property type="entry name" value="P-TYPE CU(+) TRANSPORTER"/>
    <property type="match status" value="1"/>
</dbReference>
<keyword evidence="15 20" id="KW-0472">Membrane</keyword>
<dbReference type="SFLD" id="SFLDG00002">
    <property type="entry name" value="C1.7:_P-type_atpase_like"/>
    <property type="match status" value="1"/>
</dbReference>
<dbReference type="EMBL" id="AP022581">
    <property type="protein sequence ID" value="BBX95511.1"/>
    <property type="molecule type" value="Genomic_DNA"/>
</dbReference>
<feature type="transmembrane region" description="Helical" evidence="20">
    <location>
        <begin position="737"/>
        <end position="757"/>
    </location>
</feature>
<dbReference type="GO" id="GO:0005524">
    <property type="term" value="F:ATP binding"/>
    <property type="evidence" value="ECO:0007669"/>
    <property type="project" value="UniProtKB-UniRule"/>
</dbReference>
<dbReference type="FunFam" id="3.40.50.1000:FF:000144">
    <property type="entry name" value="copper-transporting ATPase 1 isoform X2"/>
    <property type="match status" value="1"/>
</dbReference>
<dbReference type="GO" id="GO:0055070">
    <property type="term" value="P:copper ion homeostasis"/>
    <property type="evidence" value="ECO:0007669"/>
    <property type="project" value="TreeGrafter"/>
</dbReference>
<dbReference type="PRINTS" id="PR00943">
    <property type="entry name" value="CUATPASE"/>
</dbReference>
<keyword evidence="6 20" id="KW-0812">Transmembrane</keyword>
<keyword evidence="8 20" id="KW-0547">Nucleotide-binding</keyword>
<dbReference type="NCBIfam" id="TIGR01525">
    <property type="entry name" value="ATPase-IB_hvy"/>
    <property type="match status" value="1"/>
</dbReference>
<dbReference type="PANTHER" id="PTHR43520">
    <property type="entry name" value="ATP7, ISOFORM B"/>
    <property type="match status" value="1"/>
</dbReference>
<evidence type="ECO:0000256" key="20">
    <source>
        <dbReference type="RuleBase" id="RU362081"/>
    </source>
</evidence>
<sequence>MTTGVLTGADDALKVVSTASGRMRVRVNGFRVDAVRAVAIEETVSQVAGVQGVQAYPRTASVVIWYSPEHCDTADVLSAIVEAEHVPAESVPARAPHSADVPKTGLVRRIASGIGLALFGLRRGERDRAPDVANCGGCGSKPVAGSELSPDEQSRRERRKWLRRVWLAFPLGLLAMGSTMFFGAYPWAGWVAFAATVPVQFVAGWPFLKGAVRQARALTSNMDTLIALGTLTAFGYSTYQLFAGGPLFFDTSALIIAFVVLGRYFEARAQGKAREAISKLLEMGAKEATLLVGGEELRVPVDQVQVGDLVRVRPGEKIPVDGEVIDGRAAVDESMLTGESVPVEKTVGDHVAGATVNTDGVLTVRATAVGADTALAQIVRLVEQAQGGKAPVQRLADRVSAVFVPAVVGVAVATFAGWTMIGNPVGGMTAAVAVLIIACPCALGLATPTAIMVGTGRGAELGILVKGGEVLEASKKIDTVVFDKTGTLTRAQMRLTDVVAGTRRHPDQVLCIAAAVESGSEHPIGAAIVAGARERGLQIPAATAFTNVAGHGVRAEVDGKPVLVGRRKLVDEQDLRLPDHLAAAAAEFEERGRTAVFVGRDNQVVGVLAVADTIKDDAVDVIRQLHAMGLQVAMITGDNARTANAIAQQVGIDRVLAEVLPQDKVAEVGRLQDEGRVVAMVGDGVNDAPALVQADLGIAIGTGTDVAIEASDITLMSDRLDGVVRAIGLSRQTLRTIYQNLGWAFGYNTAAIPLAALGMLNPVVAGAAMGFSSVSVVTNSLRLRRFDGNTRHGSGTADARAASASQIRPEITRRGT</sequence>
<dbReference type="InterPro" id="IPR027256">
    <property type="entry name" value="P-typ_ATPase_IB"/>
</dbReference>
<comment type="similarity">
    <text evidence="2 20">Belongs to the cation transport ATPase (P-type) (TC 3.A.3) family. Type IB subfamily.</text>
</comment>
<evidence type="ECO:0000256" key="11">
    <source>
        <dbReference type="ARBA" id="ARBA00022967"/>
    </source>
</evidence>
<dbReference type="SUPFAM" id="SSF81665">
    <property type="entry name" value="Calcium ATPase, transmembrane domain M"/>
    <property type="match status" value="1"/>
</dbReference>
<dbReference type="PRINTS" id="PR00119">
    <property type="entry name" value="CATATPASE"/>
</dbReference>
<feature type="domain" description="HMA" evidence="22">
    <location>
        <begin position="21"/>
        <end position="88"/>
    </location>
</feature>
<evidence type="ECO:0000256" key="4">
    <source>
        <dbReference type="ARBA" id="ARBA00022448"/>
    </source>
</evidence>
<keyword evidence="11" id="KW-1278">Translocase</keyword>
<dbReference type="InterPro" id="IPR018303">
    <property type="entry name" value="ATPase_P-typ_P_site"/>
</dbReference>
<feature type="region of interest" description="Disordered" evidence="21">
    <location>
        <begin position="788"/>
        <end position="816"/>
    </location>
</feature>
<keyword evidence="24" id="KW-1185">Reference proteome</keyword>
<evidence type="ECO:0000256" key="5">
    <source>
        <dbReference type="ARBA" id="ARBA00022475"/>
    </source>
</evidence>
<evidence type="ECO:0000259" key="22">
    <source>
        <dbReference type="PROSITE" id="PS50846"/>
    </source>
</evidence>
<evidence type="ECO:0000256" key="3">
    <source>
        <dbReference type="ARBA" id="ARBA00012517"/>
    </source>
</evidence>
<keyword evidence="9" id="KW-0187">Copper transport</keyword>
<dbReference type="SUPFAM" id="SSF81653">
    <property type="entry name" value="Calcium ATPase, transduction domain A"/>
    <property type="match status" value="1"/>
</dbReference>